<feature type="region of interest" description="Disordered" evidence="1">
    <location>
        <begin position="131"/>
        <end position="151"/>
    </location>
</feature>
<protein>
    <submittedName>
        <fullName evidence="2">Uncharacterized protein</fullName>
    </submittedName>
</protein>
<evidence type="ECO:0000256" key="1">
    <source>
        <dbReference type="SAM" id="MobiDB-lite"/>
    </source>
</evidence>
<dbReference type="AlphaFoldDB" id="A0A1H7CRE2"/>
<dbReference type="EMBL" id="FNYD01000008">
    <property type="protein sequence ID" value="SEJ92161.1"/>
    <property type="molecule type" value="Genomic_DNA"/>
</dbReference>
<evidence type="ECO:0000313" key="3">
    <source>
        <dbReference type="Proteomes" id="UP000199379"/>
    </source>
</evidence>
<feature type="compositionally biased region" description="Basic and acidic residues" evidence="1">
    <location>
        <begin position="141"/>
        <end position="151"/>
    </location>
</feature>
<dbReference type="OrthoDB" id="7649992at2"/>
<proteinExistence type="predicted"/>
<sequence length="227" mass="24859">MAASRPTANPLHKVDDHTIRASYGDVTFIPVPGGLTKPIPSLISFRLPDGVTAGDMHRAVLQQIAGRSWLIMGGIEVRIPVRHSPVFLAAEERKLGVLRAIQAGMEGNDRWWPVFERYVVGIAGRIDGLGGNSGEISPQRDFPRVRDSPGGNKDDGICGKVAELHYDCHGDFEGFVLETCTGRHVFRACARGIETLLHRACASEATISVQTRKDAPKKPLRIVWRCC</sequence>
<organism evidence="2 3">
    <name type="scientific">Cribrihabitans marinus</name>
    <dbReference type="NCBI Taxonomy" id="1227549"/>
    <lineage>
        <taxon>Bacteria</taxon>
        <taxon>Pseudomonadati</taxon>
        <taxon>Pseudomonadota</taxon>
        <taxon>Alphaproteobacteria</taxon>
        <taxon>Rhodobacterales</taxon>
        <taxon>Paracoccaceae</taxon>
        <taxon>Cribrihabitans</taxon>
    </lineage>
</organism>
<name>A0A1H7CRE2_9RHOB</name>
<evidence type="ECO:0000313" key="2">
    <source>
        <dbReference type="EMBL" id="SEJ92161.1"/>
    </source>
</evidence>
<keyword evidence="3" id="KW-1185">Reference proteome</keyword>
<accession>A0A1H7CRE2</accession>
<gene>
    <name evidence="2" type="ORF">SAMN05444007_108275</name>
</gene>
<dbReference type="Proteomes" id="UP000199379">
    <property type="component" value="Unassembled WGS sequence"/>
</dbReference>
<reference evidence="2 3" key="1">
    <citation type="submission" date="2016-10" db="EMBL/GenBank/DDBJ databases">
        <authorList>
            <person name="de Groot N.N."/>
        </authorList>
    </citation>
    <scope>NUCLEOTIDE SEQUENCE [LARGE SCALE GENOMIC DNA]</scope>
    <source>
        <strain evidence="2 3">DSM 29340</strain>
    </source>
</reference>
<dbReference type="STRING" id="1227549.SAMN05444007_108275"/>